<dbReference type="SUPFAM" id="SSF46689">
    <property type="entry name" value="Homeodomain-like"/>
    <property type="match status" value="1"/>
</dbReference>
<keyword evidence="3" id="KW-0805">Transcription regulation</keyword>
<keyword evidence="4" id="KW-0238">DNA-binding</keyword>
<dbReference type="Gene3D" id="3.40.50.300">
    <property type="entry name" value="P-loop containing nucleotide triphosphate hydrolases"/>
    <property type="match status" value="1"/>
</dbReference>
<dbReference type="InterPro" id="IPR058031">
    <property type="entry name" value="AAA_lid_NorR"/>
</dbReference>
<keyword evidence="5" id="KW-0804">Transcription</keyword>
<evidence type="ECO:0000256" key="5">
    <source>
        <dbReference type="ARBA" id="ARBA00023163"/>
    </source>
</evidence>
<dbReference type="InterPro" id="IPR003593">
    <property type="entry name" value="AAA+_ATPase"/>
</dbReference>
<evidence type="ECO:0000256" key="2">
    <source>
        <dbReference type="ARBA" id="ARBA00022840"/>
    </source>
</evidence>
<reference evidence="7 8" key="1">
    <citation type="submission" date="2018-08" db="EMBL/GenBank/DDBJ databases">
        <title>Mucilaginibacter sp. MYSH2.</title>
        <authorList>
            <person name="Seo T."/>
        </authorList>
    </citation>
    <scope>NUCLEOTIDE SEQUENCE [LARGE SCALE GENOMIC DNA]</scope>
    <source>
        <strain evidence="7 8">MYSH2</strain>
    </source>
</reference>
<dbReference type="InterPro" id="IPR009057">
    <property type="entry name" value="Homeodomain-like_sf"/>
</dbReference>
<dbReference type="PROSITE" id="PS00675">
    <property type="entry name" value="SIGMA54_INTERACT_1"/>
    <property type="match status" value="1"/>
</dbReference>
<dbReference type="InterPro" id="IPR002078">
    <property type="entry name" value="Sigma_54_int"/>
</dbReference>
<gene>
    <name evidence="7" type="ORF">D0C36_18480</name>
</gene>
<dbReference type="SUPFAM" id="SSF52540">
    <property type="entry name" value="P-loop containing nucleoside triphosphate hydrolases"/>
    <property type="match status" value="1"/>
</dbReference>
<evidence type="ECO:0000256" key="4">
    <source>
        <dbReference type="ARBA" id="ARBA00023125"/>
    </source>
</evidence>
<dbReference type="Gene3D" id="1.10.8.60">
    <property type="match status" value="1"/>
</dbReference>
<dbReference type="PROSITE" id="PS50045">
    <property type="entry name" value="SIGMA54_INTERACT_4"/>
    <property type="match status" value="1"/>
</dbReference>
<evidence type="ECO:0000256" key="1">
    <source>
        <dbReference type="ARBA" id="ARBA00022741"/>
    </source>
</evidence>
<proteinExistence type="predicted"/>
<dbReference type="GO" id="GO:0006355">
    <property type="term" value="P:regulation of DNA-templated transcription"/>
    <property type="evidence" value="ECO:0007669"/>
    <property type="project" value="InterPro"/>
</dbReference>
<feature type="domain" description="Sigma-54 factor interaction" evidence="6">
    <location>
        <begin position="21"/>
        <end position="247"/>
    </location>
</feature>
<comment type="caution">
    <text evidence="7">The sequence shown here is derived from an EMBL/GenBank/DDBJ whole genome shotgun (WGS) entry which is preliminary data.</text>
</comment>
<keyword evidence="1" id="KW-0547">Nucleotide-binding</keyword>
<dbReference type="Proteomes" id="UP000264217">
    <property type="component" value="Unassembled WGS sequence"/>
</dbReference>
<keyword evidence="8" id="KW-1185">Reference proteome</keyword>
<dbReference type="CDD" id="cd00009">
    <property type="entry name" value="AAA"/>
    <property type="match status" value="1"/>
</dbReference>
<dbReference type="PROSITE" id="PS00688">
    <property type="entry name" value="SIGMA54_INTERACT_3"/>
    <property type="match status" value="1"/>
</dbReference>
<evidence type="ECO:0000313" key="8">
    <source>
        <dbReference type="Proteomes" id="UP000264217"/>
    </source>
</evidence>
<dbReference type="PANTHER" id="PTHR32071:SF117">
    <property type="entry name" value="PTS-DEPENDENT DIHYDROXYACETONE KINASE OPERON REGULATORY PROTEIN-RELATED"/>
    <property type="match status" value="1"/>
</dbReference>
<dbReference type="Gene3D" id="1.10.10.60">
    <property type="entry name" value="Homeodomain-like"/>
    <property type="match status" value="1"/>
</dbReference>
<dbReference type="GO" id="GO:0005524">
    <property type="term" value="F:ATP binding"/>
    <property type="evidence" value="ECO:0007669"/>
    <property type="project" value="UniProtKB-KW"/>
</dbReference>
<protein>
    <submittedName>
        <fullName evidence="7">Sigma-54-dependent Fis family transcriptional regulator</fullName>
    </submittedName>
</protein>
<dbReference type="SMART" id="SM00382">
    <property type="entry name" value="AAA"/>
    <property type="match status" value="1"/>
</dbReference>
<dbReference type="InterPro" id="IPR025662">
    <property type="entry name" value="Sigma_54_int_dom_ATP-bd_1"/>
</dbReference>
<dbReference type="AlphaFoldDB" id="A0A372NRN8"/>
<accession>A0A372NRN8</accession>
<dbReference type="InterPro" id="IPR002197">
    <property type="entry name" value="HTH_Fis"/>
</dbReference>
<dbReference type="PANTHER" id="PTHR32071">
    <property type="entry name" value="TRANSCRIPTIONAL REGULATORY PROTEIN"/>
    <property type="match status" value="1"/>
</dbReference>
<sequence>MKESSALDCTVINISTNKYGIEGSSIAIQKVLNLVAKVSPTQVTVLVLGETGTGKELVARALHERSDRAGRPFIKVNCAALPANLIESELFGHERGSFTGAYDKRVGKFEAANRGTLFLDEIGEMPLDLQVKLLRAIQEKEIERIGGRSVIKTDVRLIAATNRDLELEVQAGRFRSDLFFRLNVFPIVVPPLRERRDDILQLANHFIAKFSGNKKPALSRRAGKQLEAYEWPGNVRELEHLIERTLVLNEGTVINEIMLPGRCLLKADPSAPLAGVKTIAEVEREHILSVLRISGGKISGPGGAAVKLNIPSTTLYSKMKKLKIKKGYYDDGPLIEQA</sequence>
<evidence type="ECO:0000313" key="7">
    <source>
        <dbReference type="EMBL" id="RFZ90933.1"/>
    </source>
</evidence>
<dbReference type="Pfam" id="PF25601">
    <property type="entry name" value="AAA_lid_14"/>
    <property type="match status" value="1"/>
</dbReference>
<evidence type="ECO:0000256" key="3">
    <source>
        <dbReference type="ARBA" id="ARBA00023015"/>
    </source>
</evidence>
<dbReference type="RefSeq" id="WP_117393135.1">
    <property type="nucleotide sequence ID" value="NZ_QWDC01000003.1"/>
</dbReference>
<dbReference type="Pfam" id="PF02954">
    <property type="entry name" value="HTH_8"/>
    <property type="match status" value="1"/>
</dbReference>
<dbReference type="FunFam" id="3.40.50.300:FF:000006">
    <property type="entry name" value="DNA-binding transcriptional regulator NtrC"/>
    <property type="match status" value="1"/>
</dbReference>
<dbReference type="InterPro" id="IPR027417">
    <property type="entry name" value="P-loop_NTPase"/>
</dbReference>
<evidence type="ECO:0000259" key="6">
    <source>
        <dbReference type="PROSITE" id="PS50045"/>
    </source>
</evidence>
<dbReference type="OrthoDB" id="9767722at2"/>
<dbReference type="EMBL" id="QWDC01000003">
    <property type="protein sequence ID" value="RFZ90933.1"/>
    <property type="molecule type" value="Genomic_DNA"/>
</dbReference>
<name>A0A372NRN8_9SPHI</name>
<dbReference type="GO" id="GO:0043565">
    <property type="term" value="F:sequence-specific DNA binding"/>
    <property type="evidence" value="ECO:0007669"/>
    <property type="project" value="InterPro"/>
</dbReference>
<keyword evidence="2" id="KW-0067">ATP-binding</keyword>
<dbReference type="InterPro" id="IPR025944">
    <property type="entry name" value="Sigma_54_int_dom_CS"/>
</dbReference>
<dbReference type="Pfam" id="PF00158">
    <property type="entry name" value="Sigma54_activat"/>
    <property type="match status" value="1"/>
</dbReference>
<organism evidence="7 8">
    <name type="scientific">Mucilaginibacter conchicola</name>
    <dbReference type="NCBI Taxonomy" id="2303333"/>
    <lineage>
        <taxon>Bacteria</taxon>
        <taxon>Pseudomonadati</taxon>
        <taxon>Bacteroidota</taxon>
        <taxon>Sphingobacteriia</taxon>
        <taxon>Sphingobacteriales</taxon>
        <taxon>Sphingobacteriaceae</taxon>
        <taxon>Mucilaginibacter</taxon>
    </lineage>
</organism>